<feature type="transmembrane region" description="Helical" evidence="1">
    <location>
        <begin position="76"/>
        <end position="101"/>
    </location>
</feature>
<keyword evidence="3" id="KW-1185">Reference proteome</keyword>
<keyword evidence="1" id="KW-1133">Transmembrane helix</keyword>
<reference evidence="2" key="1">
    <citation type="submission" date="2019-03" db="EMBL/GenBank/DDBJ databases">
        <title>WGS assembly of Setaria viridis.</title>
        <authorList>
            <person name="Huang P."/>
            <person name="Jenkins J."/>
            <person name="Grimwood J."/>
            <person name="Barry K."/>
            <person name="Healey A."/>
            <person name="Mamidi S."/>
            <person name="Sreedasyam A."/>
            <person name="Shu S."/>
            <person name="Feldman M."/>
            <person name="Wu J."/>
            <person name="Yu Y."/>
            <person name="Chen C."/>
            <person name="Johnson J."/>
            <person name="Rokhsar D."/>
            <person name="Baxter I."/>
            <person name="Schmutz J."/>
            <person name="Brutnell T."/>
            <person name="Kellogg E."/>
        </authorList>
    </citation>
    <scope>NUCLEOTIDE SEQUENCE [LARGE SCALE GENOMIC DNA]</scope>
</reference>
<dbReference type="Gramene" id="TKW22280">
    <property type="protein sequence ID" value="TKW22280"/>
    <property type="gene ID" value="SEVIR_4G218600v2"/>
</dbReference>
<dbReference type="EMBL" id="CM016555">
    <property type="protein sequence ID" value="TKW22280.1"/>
    <property type="molecule type" value="Genomic_DNA"/>
</dbReference>
<dbReference type="PANTHER" id="PTHR31110">
    <property type="entry name" value="PESTICIDAL CRYSTAL CRY8BA PROTEIN"/>
    <property type="match status" value="1"/>
</dbReference>
<gene>
    <name evidence="2" type="ORF">SEVIR_4G218600v2</name>
</gene>
<proteinExistence type="predicted"/>
<dbReference type="Proteomes" id="UP000298652">
    <property type="component" value="Chromosome 4"/>
</dbReference>
<accession>A0A4U6UZV2</accession>
<dbReference type="PANTHER" id="PTHR31110:SF3">
    <property type="entry name" value="PORTAL PROTEIN"/>
    <property type="match status" value="1"/>
</dbReference>
<name>A0A4U6UZV2_SETVI</name>
<keyword evidence="1" id="KW-0472">Membrane</keyword>
<dbReference type="AlphaFoldDB" id="A0A4U6UZV2"/>
<evidence type="ECO:0000256" key="1">
    <source>
        <dbReference type="SAM" id="Phobius"/>
    </source>
</evidence>
<evidence type="ECO:0000313" key="2">
    <source>
        <dbReference type="EMBL" id="TKW22280.1"/>
    </source>
</evidence>
<feature type="transmembrane region" description="Helical" evidence="1">
    <location>
        <begin position="52"/>
        <end position="70"/>
    </location>
</feature>
<protein>
    <submittedName>
        <fullName evidence="2">Uncharacterized protein</fullName>
    </submittedName>
</protein>
<keyword evidence="1" id="KW-0812">Transmembrane</keyword>
<sequence>MLRKKYKNYLKAIVDKLVSNAQANSRLKRILEETREADGESDIRERMQRLKVCVHLLVLSGTIIYFLYRVRSKQFLTVPISCVFTTTALSTDLSLLLCLILNSKAI</sequence>
<organism evidence="2 3">
    <name type="scientific">Setaria viridis</name>
    <name type="common">Green bristlegrass</name>
    <name type="synonym">Setaria italica subsp. viridis</name>
    <dbReference type="NCBI Taxonomy" id="4556"/>
    <lineage>
        <taxon>Eukaryota</taxon>
        <taxon>Viridiplantae</taxon>
        <taxon>Streptophyta</taxon>
        <taxon>Embryophyta</taxon>
        <taxon>Tracheophyta</taxon>
        <taxon>Spermatophyta</taxon>
        <taxon>Magnoliopsida</taxon>
        <taxon>Liliopsida</taxon>
        <taxon>Poales</taxon>
        <taxon>Poaceae</taxon>
        <taxon>PACMAD clade</taxon>
        <taxon>Panicoideae</taxon>
        <taxon>Panicodae</taxon>
        <taxon>Paniceae</taxon>
        <taxon>Cenchrinae</taxon>
        <taxon>Setaria</taxon>
    </lineage>
</organism>
<evidence type="ECO:0000313" key="3">
    <source>
        <dbReference type="Proteomes" id="UP000298652"/>
    </source>
</evidence>